<keyword evidence="2" id="KW-1185">Reference proteome</keyword>
<dbReference type="EMBL" id="JAAFZH010000005">
    <property type="protein sequence ID" value="NDU96120.1"/>
    <property type="molecule type" value="Genomic_DNA"/>
</dbReference>
<proteinExistence type="predicted"/>
<reference evidence="1 2" key="1">
    <citation type="submission" date="2020-02" db="EMBL/GenBank/DDBJ databases">
        <title>Draft genome sequence of two Spirosoma agri KCTC 52727 and Spirosoma terrae KCTC 52035.</title>
        <authorList>
            <person name="Rojas J."/>
            <person name="Ambika Manirajan B."/>
            <person name="Suarez C."/>
            <person name="Ratering S."/>
            <person name="Schnell S."/>
        </authorList>
    </citation>
    <scope>NUCLEOTIDE SEQUENCE [LARGE SCALE GENOMIC DNA]</scope>
    <source>
        <strain evidence="1 2">KCTC 52035</strain>
    </source>
</reference>
<name>A0A6L9L6S3_9BACT</name>
<evidence type="ECO:0000313" key="2">
    <source>
        <dbReference type="Proteomes" id="UP000474175"/>
    </source>
</evidence>
<accession>A0A6L9L6S3</accession>
<protein>
    <submittedName>
        <fullName evidence="1">Uncharacterized protein</fullName>
    </submittedName>
</protein>
<dbReference type="Proteomes" id="UP000474175">
    <property type="component" value="Unassembled WGS sequence"/>
</dbReference>
<evidence type="ECO:0000313" key="1">
    <source>
        <dbReference type="EMBL" id="NDU96120.1"/>
    </source>
</evidence>
<dbReference type="RefSeq" id="WP_163949514.1">
    <property type="nucleotide sequence ID" value="NZ_JAAFZH010000005.1"/>
</dbReference>
<organism evidence="1 2">
    <name type="scientific">Spirosoma terrae</name>
    <dbReference type="NCBI Taxonomy" id="1968276"/>
    <lineage>
        <taxon>Bacteria</taxon>
        <taxon>Pseudomonadati</taxon>
        <taxon>Bacteroidota</taxon>
        <taxon>Cytophagia</taxon>
        <taxon>Cytophagales</taxon>
        <taxon>Cytophagaceae</taxon>
        <taxon>Spirosoma</taxon>
    </lineage>
</organism>
<comment type="caution">
    <text evidence="1">The sequence shown here is derived from an EMBL/GenBank/DDBJ whole genome shotgun (WGS) entry which is preliminary data.</text>
</comment>
<gene>
    <name evidence="1" type="ORF">GK108_14655</name>
</gene>
<dbReference type="PROSITE" id="PS51257">
    <property type="entry name" value="PROKAR_LIPOPROTEIN"/>
    <property type="match status" value="1"/>
</dbReference>
<sequence>MINHRILSPSYFLISLLVATTLTSCLTSRQTAANLEKVASDNCSIDSSGTSGYVFHPTNLQPGSPDDSLLKNRYGERGLRMAQAVGLTPLLIRATRLEQQQNPDQPASNEYLTLRQKMTDQLQLANFDIATAVALVDCDSKRSALTATLLTRQENSREKRMTISAITTGALTALLVGYLKLGDHDDAGEWTGIGGGLAEASLGITSLLQKPPKANYRHESNPLRDIWPHSATSTVFPPLVWYYLNKPKSANTPSLIDALHGRWDILVSLNANARRIQKSKRHEVDYFGDGDFYTAEDLTVRSTMLGQLATELQLMNNDLTILLNEIVRPRAKR</sequence>
<dbReference type="AlphaFoldDB" id="A0A6L9L6S3"/>